<dbReference type="Proteomes" id="UP001272183">
    <property type="component" value="Unassembled WGS sequence"/>
</dbReference>
<dbReference type="EMBL" id="WDZP01000005">
    <property type="protein sequence ID" value="KAB6919448.1"/>
    <property type="molecule type" value="Genomic_DNA"/>
</dbReference>
<evidence type="ECO:0000313" key="21">
    <source>
        <dbReference type="EMBL" id="MDW7546462.1"/>
    </source>
</evidence>
<proteinExistence type="predicted"/>
<dbReference type="EMBL" id="WDZO01000004">
    <property type="protein sequence ID" value="KAB6913982.1"/>
    <property type="molecule type" value="Genomic_DNA"/>
</dbReference>
<evidence type="ECO:0000313" key="20">
    <source>
        <dbReference type="EMBL" id="MBV3437943.1"/>
    </source>
</evidence>
<evidence type="ECO:0000313" key="30">
    <source>
        <dbReference type="Proteomes" id="UP000028505"/>
    </source>
</evidence>
<evidence type="ECO:0000313" key="42">
    <source>
        <dbReference type="Proteomes" id="UP000461165"/>
    </source>
</evidence>
<evidence type="ECO:0000313" key="38">
    <source>
        <dbReference type="Proteomes" id="UP000432196"/>
    </source>
</evidence>
<dbReference type="InterPro" id="IPR051449">
    <property type="entry name" value="ABC-2_transporter_component"/>
</dbReference>
<dbReference type="KEGG" id="blx:GS08_04350"/>
<evidence type="ECO:0000259" key="7">
    <source>
        <dbReference type="Pfam" id="PF12698"/>
    </source>
</evidence>
<dbReference type="Proteomes" id="UP000481350">
    <property type="component" value="Unassembled WGS sequence"/>
</dbReference>
<dbReference type="Proteomes" id="UP000468842">
    <property type="component" value="Unassembled WGS sequence"/>
</dbReference>
<feature type="transmembrane region" description="Helical" evidence="6">
    <location>
        <begin position="210"/>
        <end position="235"/>
    </location>
</feature>
<feature type="transmembrane region" description="Helical" evidence="6">
    <location>
        <begin position="20"/>
        <end position="41"/>
    </location>
</feature>
<protein>
    <submittedName>
        <fullName evidence="8 9">ABC transporter permease</fullName>
    </submittedName>
    <submittedName>
        <fullName evidence="29">ABC-type multidrug transport system, permease component</fullName>
    </submittedName>
</protein>
<dbReference type="EMBL" id="QSAR01000003">
    <property type="protein sequence ID" value="RGW65249.1"/>
    <property type="molecule type" value="Genomic_DNA"/>
</dbReference>
<dbReference type="PANTHER" id="PTHR30294:SF29">
    <property type="entry name" value="MULTIDRUG ABC TRANSPORTER PERMEASE YBHS-RELATED"/>
    <property type="match status" value="1"/>
</dbReference>
<evidence type="ECO:0000313" key="37">
    <source>
        <dbReference type="Proteomes" id="UP000430971"/>
    </source>
</evidence>
<dbReference type="InterPro" id="IPR013525">
    <property type="entry name" value="ABC2_TM"/>
</dbReference>
<evidence type="ECO:0000256" key="3">
    <source>
        <dbReference type="ARBA" id="ARBA00022692"/>
    </source>
</evidence>
<dbReference type="Proteomes" id="UP000257074">
    <property type="component" value="Unassembled WGS sequence"/>
</dbReference>
<reference evidence="34 35" key="6">
    <citation type="submission" date="2018-08" db="EMBL/GenBank/DDBJ databases">
        <title>A genome reference for cultivated species of the human gut microbiota.</title>
        <authorList>
            <person name="Zou Y."/>
            <person name="Xue W."/>
            <person name="Luo G."/>
        </authorList>
    </citation>
    <scope>NUCLEOTIDE SEQUENCE [LARGE SCALE GENOMIC DNA]</scope>
    <source>
        <strain evidence="28 36">AF11-12</strain>
        <strain evidence="27 35">TF06-45A</strain>
        <strain evidence="26 34">TF08-4AC</strain>
    </source>
</reference>
<reference evidence="37 38" key="7">
    <citation type="journal article" date="2019" name="Nat. Med.">
        <title>A library of human gut bacterial isolates paired with longitudinal multiomics data enables mechanistic microbiome research.</title>
        <authorList>
            <person name="Poyet M."/>
            <person name="Groussin M."/>
            <person name="Gibbons S.M."/>
            <person name="Avila-Pacheco J."/>
            <person name="Jiang X."/>
            <person name="Kearney S.M."/>
            <person name="Perrotta A.R."/>
            <person name="Berdy B."/>
            <person name="Zhao S."/>
            <person name="Lieberman T.D."/>
            <person name="Swanson P.K."/>
            <person name="Smith M."/>
            <person name="Roesemann S."/>
            <person name="Alexander J.E."/>
            <person name="Rich S.A."/>
            <person name="Livny J."/>
            <person name="Vlamakis H."/>
            <person name="Clish C."/>
            <person name="Bullock K."/>
            <person name="Deik A."/>
            <person name="Scott J."/>
            <person name="Pierce K.A."/>
            <person name="Xavier R.J."/>
            <person name="Alm E.J."/>
        </authorList>
    </citation>
    <scope>NUCLEOTIDE SEQUENCE [LARGE SCALE GENOMIC DNA]</scope>
    <source>
        <strain evidence="15 40">BIOML-A118</strain>
        <strain evidence="14 42">BIOML-A166</strain>
        <strain evidence="13 38">BIOML-A201</strain>
        <strain evidence="12 44">BIOML-A210</strain>
        <strain evidence="10 47">BIOML-A283</strain>
        <strain evidence="11 48">BIOML-A284</strain>
        <strain evidence="9 46">BIOML-A320</strain>
        <strain evidence="19 45">BIOML-A37</strain>
        <strain evidence="22 43">BIOML-A395</strain>
        <strain evidence="23">BIOML-A409</strain>
        <strain evidence="18 41">BIOML-A55</strain>
        <strain evidence="17 37">BIOML-A65</strain>
        <strain evidence="16 39">BIOML-A75</strain>
    </source>
</reference>
<dbReference type="EMBL" id="QSRZ01000001">
    <property type="protein sequence ID" value="RGL52729.1"/>
    <property type="molecule type" value="Genomic_DNA"/>
</dbReference>
<dbReference type="OMA" id="YQPFITT"/>
<dbReference type="Proteomes" id="UP000430971">
    <property type="component" value="Unassembled WGS sequence"/>
</dbReference>
<keyword evidence="4 6" id="KW-1133">Transmembrane helix</keyword>
<keyword evidence="2" id="KW-1003">Cell membrane</keyword>
<keyword evidence="3 6" id="KW-0812">Transmembrane</keyword>
<evidence type="ECO:0000313" key="44">
    <source>
        <dbReference type="Proteomes" id="UP000467387"/>
    </source>
</evidence>
<dbReference type="EMBL" id="WDWL01000008">
    <property type="protein sequence ID" value="KAB7072301.1"/>
    <property type="molecule type" value="Genomic_DNA"/>
</dbReference>
<dbReference type="EMBL" id="WDRC01000011">
    <property type="protein sequence ID" value="KAB7359104.1"/>
    <property type="molecule type" value="Genomic_DNA"/>
</dbReference>
<evidence type="ECO:0000313" key="24">
    <source>
        <dbReference type="EMBL" id="PKC89730.1"/>
    </source>
</evidence>
<organism evidence="24 32">
    <name type="scientific">Bifidobacterium longum</name>
    <dbReference type="NCBI Taxonomy" id="216816"/>
    <lineage>
        <taxon>Bacteria</taxon>
        <taxon>Bacillati</taxon>
        <taxon>Actinomycetota</taxon>
        <taxon>Actinomycetes</taxon>
        <taxon>Bifidobacteriales</taxon>
        <taxon>Bifidobacteriaceae</taxon>
        <taxon>Bifidobacterium</taxon>
    </lineage>
</organism>
<gene>
    <name evidence="24" type="ORF">APC1503_0790</name>
    <name evidence="25" type="ORF">CE169_07435</name>
    <name evidence="28" type="ORF">DWV59_03795</name>
    <name evidence="27" type="ORF">DXC63_01355</name>
    <name evidence="26" type="ORF">DXC85_07335</name>
    <name evidence="19" type="ORF">GBB40_09690</name>
    <name evidence="18" type="ORF">GBB63_05175</name>
    <name evidence="16" type="ORF">GBB65_02000</name>
    <name evidence="17" type="ORF">GBB73_05110</name>
    <name evidence="15" type="ORF">GBC43_04270</name>
    <name evidence="14" type="ORF">GBC97_03645</name>
    <name evidence="13" type="ORF">GBI83_06900</name>
    <name evidence="12" type="ORF">GBI87_07205</name>
    <name evidence="10" type="ORF">GBJ98_03020</name>
    <name evidence="11" type="ORF">GBK06_03440</name>
    <name evidence="9" type="ORF">GBK08_03745</name>
    <name evidence="8" type="ORF">GS08_04350</name>
    <name evidence="22" type="ORF">GT999_03700</name>
    <name evidence="23" type="ORF">GUA24_04435</name>
    <name evidence="20" type="ORF">KSW34_02620</name>
    <name evidence="29" type="ORF">SAMN04489748_0710</name>
    <name evidence="21" type="ORF">SCX10_06440</name>
</gene>
<evidence type="ECO:0000313" key="33">
    <source>
        <dbReference type="Proteomes" id="UP000257074"/>
    </source>
</evidence>
<evidence type="ECO:0000313" key="31">
    <source>
        <dbReference type="Proteomes" id="UP000182842"/>
    </source>
</evidence>
<evidence type="ECO:0000313" key="36">
    <source>
        <dbReference type="Proteomes" id="UP000265775"/>
    </source>
</evidence>
<evidence type="ECO:0000313" key="47">
    <source>
        <dbReference type="Proteomes" id="UP000481350"/>
    </source>
</evidence>
<keyword evidence="5 6" id="KW-0472">Membrane</keyword>
<dbReference type="PANTHER" id="PTHR30294">
    <property type="entry name" value="MEMBRANE COMPONENT OF ABC TRANSPORTER YHHJ-RELATED"/>
    <property type="match status" value="1"/>
</dbReference>
<evidence type="ECO:0000313" key="17">
    <source>
        <dbReference type="EMBL" id="KAB7338241.1"/>
    </source>
</evidence>
<dbReference type="Proteomes" id="UP000466472">
    <property type="component" value="Unassembled WGS sequence"/>
</dbReference>
<evidence type="ECO:0000313" key="8">
    <source>
        <dbReference type="EMBL" id="AIF90384.1"/>
    </source>
</evidence>
<dbReference type="EMBL" id="WDQK01000029">
    <property type="protein sequence ID" value="KAB7393650.1"/>
    <property type="molecule type" value="Genomic_DNA"/>
</dbReference>
<dbReference type="EMBL" id="WXDR01000005">
    <property type="protein sequence ID" value="MZU08279.1"/>
    <property type="molecule type" value="Genomic_DNA"/>
</dbReference>
<evidence type="ECO:0000256" key="4">
    <source>
        <dbReference type="ARBA" id="ARBA00022989"/>
    </source>
</evidence>
<dbReference type="Proteomes" id="UP000432196">
    <property type="component" value="Unassembled WGS sequence"/>
</dbReference>
<reference evidence="29 31" key="3">
    <citation type="submission" date="2016-10" db="EMBL/GenBank/DDBJ databases">
        <authorList>
            <person name="Varghese N."/>
            <person name="Submissions S."/>
        </authorList>
    </citation>
    <scope>NUCLEOTIDE SEQUENCE [LARGE SCALE GENOMIC DNA]</scope>
    <source>
        <strain evidence="29 31">DSM 20219</strain>
    </source>
</reference>
<evidence type="ECO:0000256" key="2">
    <source>
        <dbReference type="ARBA" id="ARBA00022475"/>
    </source>
</evidence>
<dbReference type="EMBL" id="CP008885">
    <property type="protein sequence ID" value="AIF90384.1"/>
    <property type="molecule type" value="Genomic_DNA"/>
</dbReference>
<evidence type="ECO:0000313" key="32">
    <source>
        <dbReference type="Proteomes" id="UP000232654"/>
    </source>
</evidence>
<evidence type="ECO:0000313" key="41">
    <source>
        <dbReference type="Proteomes" id="UP000460881"/>
    </source>
</evidence>
<evidence type="ECO:0000313" key="19">
    <source>
        <dbReference type="EMBL" id="KAB7393650.1"/>
    </source>
</evidence>
<dbReference type="EMBL" id="NJNR01000039">
    <property type="protein sequence ID" value="RDX07364.1"/>
    <property type="molecule type" value="Genomic_DNA"/>
</dbReference>
<evidence type="ECO:0000313" key="15">
    <source>
        <dbReference type="EMBL" id="KAB7236399.1"/>
    </source>
</evidence>
<dbReference type="Proteomes" id="UP001195937">
    <property type="component" value="Unassembled WGS sequence"/>
</dbReference>
<dbReference type="EMBL" id="WXEF01000005">
    <property type="protein sequence ID" value="MZR88421.1"/>
    <property type="molecule type" value="Genomic_DNA"/>
</dbReference>
<dbReference type="Proteomes" id="UP000460333">
    <property type="component" value="Unassembled WGS sequence"/>
</dbReference>
<dbReference type="EMBL" id="JAHOFX010000003">
    <property type="protein sequence ID" value="MBV3437943.1"/>
    <property type="molecule type" value="Genomic_DNA"/>
</dbReference>
<evidence type="ECO:0000313" key="43">
    <source>
        <dbReference type="Proteomes" id="UP000466472"/>
    </source>
</evidence>
<dbReference type="EMBL" id="WDRM01000010">
    <property type="protein sequence ID" value="KAB7338241.1"/>
    <property type="molecule type" value="Genomic_DNA"/>
</dbReference>
<evidence type="ECO:0000313" key="26">
    <source>
        <dbReference type="EMBL" id="RGL02889.1"/>
    </source>
</evidence>
<feature type="transmembrane region" description="Helical" evidence="6">
    <location>
        <begin position="291"/>
        <end position="313"/>
    </location>
</feature>
<evidence type="ECO:0000313" key="9">
    <source>
        <dbReference type="EMBL" id="KAB6838529.1"/>
    </source>
</evidence>
<evidence type="ECO:0000313" key="23">
    <source>
        <dbReference type="EMBL" id="MZU08279.1"/>
    </source>
</evidence>
<dbReference type="AlphaFoldDB" id="A0A075NG25"/>
<dbReference type="GO" id="GO:0005886">
    <property type="term" value="C:plasma membrane"/>
    <property type="evidence" value="ECO:0007669"/>
    <property type="project" value="UniProtKB-SubCell"/>
</dbReference>
<dbReference type="RefSeq" id="WP_007052113.1">
    <property type="nucleotide sequence ID" value="NZ_AP014658.1"/>
</dbReference>
<evidence type="ECO:0000256" key="1">
    <source>
        <dbReference type="ARBA" id="ARBA00004651"/>
    </source>
</evidence>
<evidence type="ECO:0000313" key="45">
    <source>
        <dbReference type="Proteomes" id="UP000468842"/>
    </source>
</evidence>
<evidence type="ECO:0000313" key="16">
    <source>
        <dbReference type="EMBL" id="KAB7323544.1"/>
    </source>
</evidence>
<evidence type="ECO:0000313" key="12">
    <source>
        <dbReference type="EMBL" id="KAB7056740.1"/>
    </source>
</evidence>
<evidence type="ECO:0000256" key="5">
    <source>
        <dbReference type="ARBA" id="ARBA00023136"/>
    </source>
</evidence>
<evidence type="ECO:0000313" key="25">
    <source>
        <dbReference type="EMBL" id="RDX07364.1"/>
    </source>
</evidence>
<evidence type="ECO:0000313" key="18">
    <source>
        <dbReference type="EMBL" id="KAB7359104.1"/>
    </source>
</evidence>
<dbReference type="Proteomes" id="UP000261186">
    <property type="component" value="Unassembled WGS sequence"/>
</dbReference>
<dbReference type="Proteomes" id="UP000491334">
    <property type="component" value="Unassembled WGS sequence"/>
</dbReference>
<reference evidence="25 33" key="4">
    <citation type="journal article" date="2017" name="Anaerobe">
        <title>Quantification, isolation and characterization of Bifidobacterium from the vaginal microbiomes of reproductive aged women.</title>
        <authorList>
            <person name="Freitas A.C."/>
            <person name="Hill J.E."/>
        </authorList>
    </citation>
    <scope>NUCLEOTIDE SEQUENCE [LARGE SCALE GENOMIC DNA]</scope>
    <source>
        <strain evidence="25 33">N6D05</strain>
    </source>
</reference>
<dbReference type="EMBL" id="WDVF01000005">
    <property type="protein sequence ID" value="KAB7136498.1"/>
    <property type="molecule type" value="Genomic_DNA"/>
</dbReference>
<evidence type="ECO:0000313" key="13">
    <source>
        <dbReference type="EMBL" id="KAB7072301.1"/>
    </source>
</evidence>
<dbReference type="Proteomes" id="UP000261288">
    <property type="component" value="Unassembled WGS sequence"/>
</dbReference>
<dbReference type="Proteomes" id="UP000265775">
    <property type="component" value="Unassembled WGS sequence"/>
</dbReference>
<evidence type="ECO:0000256" key="6">
    <source>
        <dbReference type="SAM" id="Phobius"/>
    </source>
</evidence>
<evidence type="ECO:0000313" key="22">
    <source>
        <dbReference type="EMBL" id="MZR88421.1"/>
    </source>
</evidence>
<dbReference type="EMBL" id="QSRH01000005">
    <property type="protein sequence ID" value="RGL02889.1"/>
    <property type="molecule type" value="Genomic_DNA"/>
</dbReference>
<reference evidence="8 30" key="2">
    <citation type="submission" date="2014-07" db="EMBL/GenBank/DDBJ databases">
        <title>Bifidobacterium longum genome.</title>
        <authorList>
            <person name="Yuan J."/>
            <person name="Wei X."/>
            <person name="Li H."/>
            <person name="Liu W."/>
            <person name="Wang X."/>
        </authorList>
    </citation>
    <scope>NUCLEOTIDE SEQUENCE [LARGE SCALE GENOMIC DNA]</scope>
    <source>
        <strain evidence="8 30">BXY01</strain>
    </source>
</reference>
<evidence type="ECO:0000313" key="29">
    <source>
        <dbReference type="EMBL" id="SEB37079.1"/>
    </source>
</evidence>
<dbReference type="EMBL" id="WEAY01000005">
    <property type="protein sequence ID" value="KAB6838529.1"/>
    <property type="molecule type" value="Genomic_DNA"/>
</dbReference>
<dbReference type="Proteomes" id="UP000467387">
    <property type="component" value="Unassembled WGS sequence"/>
</dbReference>
<feature type="transmembrane region" description="Helical" evidence="6">
    <location>
        <begin position="382"/>
        <end position="404"/>
    </location>
</feature>
<evidence type="ECO:0000313" key="48">
    <source>
        <dbReference type="Proteomes" id="UP000491334"/>
    </source>
</evidence>
<dbReference type="EMBL" id="WDWU01000009">
    <property type="protein sequence ID" value="KAB7056740.1"/>
    <property type="molecule type" value="Genomic_DNA"/>
</dbReference>
<reference evidence="8 30" key="1">
    <citation type="submission" date="2014-06" db="EMBL/GenBank/DDBJ databases">
        <authorList>
            <person name="Zhao X."/>
        </authorList>
    </citation>
    <scope>NUCLEOTIDE SEQUENCE [LARGE SCALE GENOMIC DNA]</scope>
    <source>
        <strain evidence="8 30">BXY01</strain>
    </source>
</reference>
<evidence type="ECO:0000313" key="39">
    <source>
        <dbReference type="Proteomes" id="UP000451234"/>
    </source>
</evidence>
<evidence type="ECO:0000313" key="27">
    <source>
        <dbReference type="EMBL" id="RGL52729.1"/>
    </source>
</evidence>
<dbReference type="EMBL" id="WDTJ01000004">
    <property type="protein sequence ID" value="KAB7236399.1"/>
    <property type="molecule type" value="Genomic_DNA"/>
</dbReference>
<dbReference type="EMBL" id="WDRV01000002">
    <property type="protein sequence ID" value="KAB7323544.1"/>
    <property type="molecule type" value="Genomic_DNA"/>
</dbReference>
<evidence type="ECO:0000313" key="34">
    <source>
        <dbReference type="Proteomes" id="UP000261186"/>
    </source>
</evidence>
<evidence type="ECO:0000313" key="11">
    <source>
        <dbReference type="EMBL" id="KAB6919448.1"/>
    </source>
</evidence>
<dbReference type="EMBL" id="JAWUDL010000010">
    <property type="protein sequence ID" value="MDW7546462.1"/>
    <property type="molecule type" value="Genomic_DNA"/>
</dbReference>
<feature type="domain" description="ABC-2 type transporter transmembrane" evidence="7">
    <location>
        <begin position="17"/>
        <end position="401"/>
    </location>
</feature>
<evidence type="ECO:0000313" key="10">
    <source>
        <dbReference type="EMBL" id="KAB6913982.1"/>
    </source>
</evidence>
<sequence>MWTTFLVALKANLRNRSALFWMTVFPIVLATMFNGLFGGLAEAYELKPVPMAVIEDTRWQQADGARTFVDALAGETESASDDTTYAEIDQKLLTITTVDTVKEAEQRLADGTANGYLTADNNGRLAMTVSRETAVTAKDSTQNSGLDISLAALRSVIDLYNRTDAVTRQTIADNPQAALSRNFWNSVGQNVDMTHETTLTHFQPDEIARYYYALLAMSCMMAMGYSISTVAAAQANLSALGIRRTVAPLSRAKQLVAGFLSCWLCSSVALSIALAYIRLACNVSLGGREPAAILAVIIASFMTSSAGTLLGAVPKLSYNTKYGLSTGISCTLSLFTGLYGGFAMQISDWIARNAPILGTINPAQQVTNLFYDILYYDSYRPFITTCIILLAMSAVFLLAGIAMLRRQRYEHL</sequence>
<dbReference type="Proteomes" id="UP000478746">
    <property type="component" value="Unassembled WGS sequence"/>
</dbReference>
<dbReference type="EMBL" id="PJDT01000012">
    <property type="protein sequence ID" value="PKC89730.1"/>
    <property type="molecule type" value="Genomic_DNA"/>
</dbReference>
<dbReference type="EMBL" id="FNRW01000002">
    <property type="protein sequence ID" value="SEB37079.1"/>
    <property type="molecule type" value="Genomic_DNA"/>
</dbReference>
<dbReference type="Proteomes" id="UP000638311">
    <property type="component" value="Unassembled WGS sequence"/>
</dbReference>
<evidence type="ECO:0000313" key="14">
    <source>
        <dbReference type="EMBL" id="KAB7136498.1"/>
    </source>
</evidence>
<dbReference type="Proteomes" id="UP000460881">
    <property type="component" value="Unassembled WGS sequence"/>
</dbReference>
<dbReference type="Proteomes" id="UP000232654">
    <property type="component" value="Unassembled WGS sequence"/>
</dbReference>
<dbReference type="GO" id="GO:0140359">
    <property type="term" value="F:ABC-type transporter activity"/>
    <property type="evidence" value="ECO:0007669"/>
    <property type="project" value="InterPro"/>
</dbReference>
<reference evidence="20" key="8">
    <citation type="submission" date="2021-06" db="EMBL/GenBank/DDBJ databases">
        <title>Collection of gut derived symbiotic bacterial strains cultured from healthy donors.</title>
        <authorList>
            <person name="Lin H."/>
            <person name="Littmann E."/>
            <person name="Pamer E.G."/>
        </authorList>
    </citation>
    <scope>NUCLEOTIDE SEQUENCE</scope>
    <source>
        <strain evidence="20">MSK.19.9</strain>
    </source>
</reference>
<comment type="subcellular location">
    <subcellularLocation>
        <location evidence="1">Cell membrane</location>
        <topology evidence="1">Multi-pass membrane protein</topology>
    </subcellularLocation>
</comment>
<dbReference type="Pfam" id="PF12698">
    <property type="entry name" value="ABC2_membrane_3"/>
    <property type="match status" value="1"/>
</dbReference>
<feature type="transmembrane region" description="Helical" evidence="6">
    <location>
        <begin position="255"/>
        <end position="279"/>
    </location>
</feature>
<dbReference type="GeneID" id="69577958"/>
<evidence type="ECO:0000313" key="46">
    <source>
        <dbReference type="Proteomes" id="UP000478746"/>
    </source>
</evidence>
<reference evidence="24 32" key="5">
    <citation type="submission" date="2017-12" db="EMBL/GenBank/DDBJ databases">
        <title>Bifidobacterium longum APC/DPC strains.</title>
        <authorList>
            <person name="Arboleya S."/>
        </authorList>
    </citation>
    <scope>NUCLEOTIDE SEQUENCE [LARGE SCALE GENOMIC DNA]</scope>
    <source>
        <strain evidence="24 32">APC1503</strain>
    </source>
</reference>
<name>A0A075NG25_BIFLN</name>
<reference evidence="21" key="9">
    <citation type="submission" date="2023-10" db="EMBL/GenBank/DDBJ databases">
        <title>Supernatant from a Refined Defined Microbial Community Protects Mice from Clostridioides difficile Infection.</title>
        <authorList>
            <person name="Douchant K."/>
            <person name="He S.-M."/>
            <person name="Noordhof C."/>
            <person name="Greenlaw J."/>
            <person name="Schroeter K."/>
            <person name="Vancuren S.J."/>
            <person name="Sjaarda C."/>
            <person name="Allen-Vercoe E."/>
            <person name="Gloor G.B."/>
            <person name="Vanner S.J."/>
            <person name="Petrof E.O."/>
            <person name="Sheth P.M."/>
            <person name="Guzman M."/>
        </authorList>
    </citation>
    <scope>NUCLEOTIDE SEQUENCE</scope>
    <source>
        <strain evidence="21">16-6-I_4_FM</strain>
    </source>
</reference>
<accession>A0A075NG25</accession>
<evidence type="ECO:0000313" key="28">
    <source>
        <dbReference type="EMBL" id="RGW65249.1"/>
    </source>
</evidence>
<dbReference type="Proteomes" id="UP000451234">
    <property type="component" value="Unassembled WGS sequence"/>
</dbReference>
<dbReference type="Proteomes" id="UP000182842">
    <property type="component" value="Unassembled WGS sequence"/>
</dbReference>
<dbReference type="Proteomes" id="UP000461165">
    <property type="component" value="Unassembled WGS sequence"/>
</dbReference>
<evidence type="ECO:0000313" key="35">
    <source>
        <dbReference type="Proteomes" id="UP000261288"/>
    </source>
</evidence>
<dbReference type="Proteomes" id="UP000028505">
    <property type="component" value="Chromosome"/>
</dbReference>
<evidence type="ECO:0000313" key="40">
    <source>
        <dbReference type="Proteomes" id="UP000460333"/>
    </source>
</evidence>